<reference evidence="1 2" key="1">
    <citation type="submission" date="2023-10" db="EMBL/GenBank/DDBJ databases">
        <title>Veillonella sp. nov., isolated from a pig farm feces dump.</title>
        <authorList>
            <person name="Chang Y.-H."/>
        </authorList>
    </citation>
    <scope>NUCLEOTIDE SEQUENCE [LARGE SCALE GENOMIC DNA]</scope>
    <source>
        <strain evidence="1 2">YH-vei2233</strain>
    </source>
</reference>
<proteinExistence type="predicted"/>
<evidence type="ECO:0000313" key="1">
    <source>
        <dbReference type="EMBL" id="MDV5088998.1"/>
    </source>
</evidence>
<sequence>MEQEGYAEALSDTTTQLEEQNGVMLLKRILHRDSLNEAFKRVKRNKGGAGVDDRTNLFRLQLWVQTEPKRTTSR</sequence>
<dbReference type="EMBL" id="JAWJZB010000010">
    <property type="protein sequence ID" value="MDV5088998.1"/>
    <property type="molecule type" value="Genomic_DNA"/>
</dbReference>
<name>A0ABU3ZAS4_9FIRM</name>
<comment type="caution">
    <text evidence="1">The sequence shown here is derived from an EMBL/GenBank/DDBJ whole genome shotgun (WGS) entry which is preliminary data.</text>
</comment>
<dbReference type="Proteomes" id="UP001272515">
    <property type="component" value="Unassembled WGS sequence"/>
</dbReference>
<accession>A0ABU3ZAS4</accession>
<organism evidence="1 2">
    <name type="scientific">Veillonella absiana</name>
    <dbReference type="NCBI Taxonomy" id="3079305"/>
    <lineage>
        <taxon>Bacteria</taxon>
        <taxon>Bacillati</taxon>
        <taxon>Bacillota</taxon>
        <taxon>Negativicutes</taxon>
        <taxon>Veillonellales</taxon>
        <taxon>Veillonellaceae</taxon>
        <taxon>Veillonella</taxon>
    </lineage>
</organism>
<keyword evidence="2" id="KW-1185">Reference proteome</keyword>
<evidence type="ECO:0000313" key="2">
    <source>
        <dbReference type="Proteomes" id="UP001272515"/>
    </source>
</evidence>
<evidence type="ECO:0008006" key="3">
    <source>
        <dbReference type="Google" id="ProtNLM"/>
    </source>
</evidence>
<dbReference type="RefSeq" id="WP_295193265.1">
    <property type="nucleotide sequence ID" value="NZ_JAWJZA010000049.1"/>
</dbReference>
<protein>
    <recommendedName>
        <fullName evidence="3">Group II intron-encoded protein ltrA</fullName>
    </recommendedName>
</protein>
<gene>
    <name evidence="1" type="ORF">RVY80_09190</name>
</gene>